<keyword evidence="7" id="KW-1185">Reference proteome</keyword>
<feature type="domain" description="PABC" evidence="5">
    <location>
        <begin position="1"/>
        <end position="59"/>
    </location>
</feature>
<dbReference type="SMART" id="SM00517">
    <property type="entry name" value="PolyA"/>
    <property type="match status" value="1"/>
</dbReference>
<dbReference type="PROSITE" id="PS51309">
    <property type="entry name" value="PABC"/>
    <property type="match status" value="1"/>
</dbReference>
<proteinExistence type="predicted"/>
<dbReference type="InterPro" id="IPR038881">
    <property type="entry name" value="Yae1-like"/>
</dbReference>
<comment type="subcellular location">
    <subcellularLocation>
        <location evidence="2">Cytoplasm</location>
    </subcellularLocation>
    <subcellularLocation>
        <location evidence="1">Nucleus</location>
    </subcellularLocation>
</comment>
<dbReference type="GO" id="GO:0000166">
    <property type="term" value="F:nucleotide binding"/>
    <property type="evidence" value="ECO:0007669"/>
    <property type="project" value="InterPro"/>
</dbReference>
<evidence type="ECO:0000313" key="6">
    <source>
        <dbReference type="EMBL" id="KAF6149861.1"/>
    </source>
</evidence>
<dbReference type="SUPFAM" id="SSF63570">
    <property type="entry name" value="PABC (PABP) domain"/>
    <property type="match status" value="1"/>
</dbReference>
<dbReference type="GO" id="GO:0005634">
    <property type="term" value="C:nucleus"/>
    <property type="evidence" value="ECO:0007669"/>
    <property type="project" value="UniProtKB-SubCell"/>
</dbReference>
<evidence type="ECO:0000256" key="2">
    <source>
        <dbReference type="ARBA" id="ARBA00004496"/>
    </source>
</evidence>
<dbReference type="Gene3D" id="1.10.1900.10">
    <property type="entry name" value="c-terminal domain of poly(a) binding protein"/>
    <property type="match status" value="1"/>
</dbReference>
<dbReference type="InterPro" id="IPR002004">
    <property type="entry name" value="PABP_HYD_C"/>
</dbReference>
<dbReference type="GO" id="GO:0005737">
    <property type="term" value="C:cytoplasm"/>
    <property type="evidence" value="ECO:0007669"/>
    <property type="project" value="UniProtKB-SubCell"/>
</dbReference>
<dbReference type="Pfam" id="PF16099">
    <property type="entry name" value="RMI1_C"/>
    <property type="match status" value="1"/>
</dbReference>
<dbReference type="InterPro" id="IPR019191">
    <property type="entry name" value="Essential_protein_Yae1_N"/>
</dbReference>
<dbReference type="Pfam" id="PF00658">
    <property type="entry name" value="MLLE"/>
    <property type="match status" value="1"/>
</dbReference>
<reference evidence="6 7" key="1">
    <citation type="journal article" date="2020" name="IScience">
        <title>Genome Sequencing of the Endangered Kingdonia uniflora (Circaeasteraceae, Ranunculales) Reveals Potential Mechanisms of Evolutionary Specialization.</title>
        <authorList>
            <person name="Sun Y."/>
            <person name="Deng T."/>
            <person name="Zhang A."/>
            <person name="Moore M.J."/>
            <person name="Landis J.B."/>
            <person name="Lin N."/>
            <person name="Zhang H."/>
            <person name="Zhang X."/>
            <person name="Huang J."/>
            <person name="Zhang X."/>
            <person name="Sun H."/>
            <person name="Wang H."/>
        </authorList>
    </citation>
    <scope>NUCLEOTIDE SEQUENCE [LARGE SCALE GENOMIC DNA]</scope>
    <source>
        <strain evidence="6">TB1705</strain>
        <tissue evidence="6">Leaf</tissue>
    </source>
</reference>
<keyword evidence="3" id="KW-0963">Cytoplasm</keyword>
<dbReference type="PANTHER" id="PTHR18829">
    <property type="entry name" value="PROTEIN YAE1 HOMOLOG"/>
    <property type="match status" value="1"/>
</dbReference>
<dbReference type="AlphaFoldDB" id="A0A7J7M4N8"/>
<dbReference type="InterPro" id="IPR032199">
    <property type="entry name" value="RMI1_C"/>
</dbReference>
<accession>A0A7J7M4N8</accession>
<sequence length="507" mass="56268">MLGWKLYPLVDQQEYELAFHVTGMLLEMDQPQVFLLLESQEGLKAKVAEAMEILNTSQTIPVVDLVTQLANASREHQRKMFGMSLNPLGIEHLQRALEISPKNVAAYFGLASRFLGLSKECVNNGAFSWGASLLEETSDVANASTVLTGGSLGASAADTRDKIAHEFDVPNRRLSFNSTQLPNASVSVEEIRMIDTTMVMSRAGMRDRIVEEFVGPSGRPSNEPNSSLNAVMEEVDMVDEVENQHLRTSTEEIPFTYMSSLQLRWTDMKDDMPFFQGKIKCFLTGVKGNGFQFKGRTKFELHVYIDDGLVAMEQLHSSMEPALHVENGQNPVSHSQDNDGYGSEESWCDDGSINDDFNERLKLTFDLGGLHSIGYRDGITAGKKAIAQEGFNEGFKQSVHAGHKWGLVRGVSSALACLPDGLKEKLIETVETREKFHSLYESIHRVSRKDALKFFHGEILASESDEQAKSPEGNFVVPSSSQLNGYFTELESLLESSAIQVHLTVEQ</sequence>
<dbReference type="OrthoDB" id="20086at2759"/>
<gene>
    <name evidence="6" type="ORF">GIB67_010935</name>
</gene>
<dbReference type="Proteomes" id="UP000541444">
    <property type="component" value="Unassembled WGS sequence"/>
</dbReference>
<name>A0A7J7M4N8_9MAGN</name>
<dbReference type="GO" id="GO:0003723">
    <property type="term" value="F:RNA binding"/>
    <property type="evidence" value="ECO:0007669"/>
    <property type="project" value="InterPro"/>
</dbReference>
<evidence type="ECO:0000256" key="3">
    <source>
        <dbReference type="ARBA" id="ARBA00022490"/>
    </source>
</evidence>
<comment type="caution">
    <text evidence="6">The sequence shown here is derived from an EMBL/GenBank/DDBJ whole genome shotgun (WGS) entry which is preliminary data.</text>
</comment>
<keyword evidence="4" id="KW-0539">Nucleus</keyword>
<evidence type="ECO:0000256" key="1">
    <source>
        <dbReference type="ARBA" id="ARBA00004123"/>
    </source>
</evidence>
<evidence type="ECO:0000259" key="5">
    <source>
        <dbReference type="PROSITE" id="PS51309"/>
    </source>
</evidence>
<evidence type="ECO:0000313" key="7">
    <source>
        <dbReference type="Proteomes" id="UP000541444"/>
    </source>
</evidence>
<dbReference type="Pfam" id="PF09811">
    <property type="entry name" value="Yae1_N"/>
    <property type="match status" value="1"/>
</dbReference>
<protein>
    <recommendedName>
        <fullName evidence="5">PABC domain-containing protein</fullName>
    </recommendedName>
</protein>
<dbReference type="InterPro" id="IPR036053">
    <property type="entry name" value="PABP-dom"/>
</dbReference>
<organism evidence="6 7">
    <name type="scientific">Kingdonia uniflora</name>
    <dbReference type="NCBI Taxonomy" id="39325"/>
    <lineage>
        <taxon>Eukaryota</taxon>
        <taxon>Viridiplantae</taxon>
        <taxon>Streptophyta</taxon>
        <taxon>Embryophyta</taxon>
        <taxon>Tracheophyta</taxon>
        <taxon>Spermatophyta</taxon>
        <taxon>Magnoliopsida</taxon>
        <taxon>Ranunculales</taxon>
        <taxon>Circaeasteraceae</taxon>
        <taxon>Kingdonia</taxon>
    </lineage>
</organism>
<dbReference type="PANTHER" id="PTHR18829:SF0">
    <property type="entry name" value="PROTEIN YAE1 HOMOLOG"/>
    <property type="match status" value="1"/>
</dbReference>
<evidence type="ECO:0000256" key="4">
    <source>
        <dbReference type="ARBA" id="ARBA00023242"/>
    </source>
</evidence>
<dbReference type="EMBL" id="JACGCM010001781">
    <property type="protein sequence ID" value="KAF6149861.1"/>
    <property type="molecule type" value="Genomic_DNA"/>
</dbReference>